<dbReference type="InterPro" id="IPR001172">
    <property type="entry name" value="FliN_T3SS_HrcQb"/>
</dbReference>
<proteinExistence type="inferred from homology"/>
<dbReference type="EMBL" id="VNIM01000051">
    <property type="protein sequence ID" value="TVV73174.1"/>
    <property type="molecule type" value="Genomic_DNA"/>
</dbReference>
<keyword evidence="10" id="KW-1185">Reference proteome</keyword>
<gene>
    <name evidence="9" type="primary">fliN</name>
    <name evidence="9" type="ORF">FOY91_12860</name>
</gene>
<sequence length="102" mass="10940">MIEAETDVPELPGARNYKLLADIPLRLSVEVGSTSLRLSELLDLSEGSVVELDRQASELLDILVNGTLVAKGEVVTINGRFGIRVVDVVAADARLAGLERRA</sequence>
<accession>A0A558R1B7</accession>
<dbReference type="InterPro" id="IPR051469">
    <property type="entry name" value="FliN/MopA/SpaO"/>
</dbReference>
<evidence type="ECO:0000256" key="7">
    <source>
        <dbReference type="RuleBase" id="RU362074"/>
    </source>
</evidence>
<dbReference type="Gene3D" id="2.30.330.10">
    <property type="entry name" value="SpoA-like"/>
    <property type="match status" value="1"/>
</dbReference>
<name>A0A558R1B7_9SPHN</name>
<reference evidence="9 10" key="1">
    <citation type="submission" date="2019-07" db="EMBL/GenBank/DDBJ databases">
        <title>Sphingomonas solaris sp. nov., isolated from a solar panel from Boston, Massachusetts.</title>
        <authorList>
            <person name="Tanner K."/>
            <person name="Pascual J."/>
            <person name="Mancuso C."/>
            <person name="Pereto J."/>
            <person name="Khalil A."/>
            <person name="Vilanova C."/>
        </authorList>
    </citation>
    <scope>NUCLEOTIDE SEQUENCE [LARGE SCALE GENOMIC DNA]</scope>
    <source>
        <strain evidence="9 10">R4DWN</strain>
    </source>
</reference>
<dbReference type="AlphaFoldDB" id="A0A558R1B7"/>
<evidence type="ECO:0000256" key="6">
    <source>
        <dbReference type="ARBA" id="ARBA00023136"/>
    </source>
</evidence>
<evidence type="ECO:0000313" key="9">
    <source>
        <dbReference type="EMBL" id="TVV73174.1"/>
    </source>
</evidence>
<keyword evidence="9" id="KW-0282">Flagellum</keyword>
<dbReference type="Pfam" id="PF01052">
    <property type="entry name" value="FliMN_C"/>
    <property type="match status" value="1"/>
</dbReference>
<keyword evidence="7" id="KW-0975">Bacterial flagellum</keyword>
<dbReference type="GO" id="GO:0006935">
    <property type="term" value="P:chemotaxis"/>
    <property type="evidence" value="ECO:0007669"/>
    <property type="project" value="UniProtKB-KW"/>
</dbReference>
<evidence type="ECO:0000313" key="10">
    <source>
        <dbReference type="Proteomes" id="UP000318681"/>
    </source>
</evidence>
<dbReference type="RefSeq" id="WP_145152495.1">
    <property type="nucleotide sequence ID" value="NZ_VNIM01000051.1"/>
</dbReference>
<keyword evidence="9" id="KW-0966">Cell projection</keyword>
<keyword evidence="9" id="KW-0969">Cilium</keyword>
<dbReference type="OrthoDB" id="9790303at2"/>
<dbReference type="Proteomes" id="UP000318681">
    <property type="component" value="Unassembled WGS sequence"/>
</dbReference>
<dbReference type="PANTHER" id="PTHR43484:SF1">
    <property type="entry name" value="FLAGELLAR MOTOR SWITCH PROTEIN FLIN"/>
    <property type="match status" value="1"/>
</dbReference>
<evidence type="ECO:0000256" key="3">
    <source>
        <dbReference type="ARBA" id="ARBA00022475"/>
    </source>
</evidence>
<dbReference type="SUPFAM" id="SSF101801">
    <property type="entry name" value="Surface presentation of antigens (SPOA)"/>
    <property type="match status" value="1"/>
</dbReference>
<keyword evidence="4 7" id="KW-0145">Chemotaxis</keyword>
<comment type="similarity">
    <text evidence="1 7">Belongs to the FliN/MopA/SpaO family.</text>
</comment>
<evidence type="ECO:0000256" key="5">
    <source>
        <dbReference type="ARBA" id="ARBA00022779"/>
    </source>
</evidence>
<keyword evidence="3 7" id="KW-1003">Cell membrane</keyword>
<dbReference type="InterPro" id="IPR036429">
    <property type="entry name" value="SpoA-like_sf"/>
</dbReference>
<evidence type="ECO:0000256" key="4">
    <source>
        <dbReference type="ARBA" id="ARBA00022500"/>
    </source>
</evidence>
<feature type="domain" description="Flagellar motor switch protein FliN-like C-terminal" evidence="8">
    <location>
        <begin position="19"/>
        <end position="89"/>
    </location>
</feature>
<protein>
    <recommendedName>
        <fullName evidence="2 7">Flagellar motor switch protein FliN</fullName>
    </recommendedName>
</protein>
<comment type="caution">
    <text evidence="9">The sequence shown here is derived from an EMBL/GenBank/DDBJ whole genome shotgun (WGS) entry which is preliminary data.</text>
</comment>
<evidence type="ECO:0000256" key="2">
    <source>
        <dbReference type="ARBA" id="ARBA00021897"/>
    </source>
</evidence>
<keyword evidence="5 7" id="KW-0283">Flagellar rotation</keyword>
<organism evidence="9 10">
    <name type="scientific">Alterirhizorhabdus solaris</name>
    <dbReference type="NCBI Taxonomy" id="2529389"/>
    <lineage>
        <taxon>Bacteria</taxon>
        <taxon>Pseudomonadati</taxon>
        <taxon>Pseudomonadota</taxon>
        <taxon>Alphaproteobacteria</taxon>
        <taxon>Sphingomonadales</taxon>
        <taxon>Rhizorhabdaceae</taxon>
        <taxon>Alterirhizorhabdus</taxon>
    </lineage>
</organism>
<dbReference type="GO" id="GO:0071973">
    <property type="term" value="P:bacterial-type flagellum-dependent cell motility"/>
    <property type="evidence" value="ECO:0007669"/>
    <property type="project" value="UniProtKB-UniRule"/>
</dbReference>
<evidence type="ECO:0000259" key="8">
    <source>
        <dbReference type="Pfam" id="PF01052"/>
    </source>
</evidence>
<keyword evidence="6 7" id="KW-0472">Membrane</keyword>
<dbReference type="InterPro" id="IPR012826">
    <property type="entry name" value="FliN"/>
</dbReference>
<dbReference type="GO" id="GO:0003774">
    <property type="term" value="F:cytoskeletal motor activity"/>
    <property type="evidence" value="ECO:0007669"/>
    <property type="project" value="UniProtKB-UniRule"/>
</dbReference>
<evidence type="ECO:0000256" key="1">
    <source>
        <dbReference type="ARBA" id="ARBA00009226"/>
    </source>
</evidence>
<comment type="function">
    <text evidence="7">FliN is one of three proteins (FliG, FliN, FliM) that form the rotor-mounted switch complex (C ring), located at the base of the basal body. This complex interacts with the CheY and CheZ chemotaxis proteins, in addition to contacting components of the motor that determine the direction of flagellar rotation.</text>
</comment>
<dbReference type="PANTHER" id="PTHR43484">
    <property type="match status" value="1"/>
</dbReference>
<dbReference type="GO" id="GO:0005886">
    <property type="term" value="C:plasma membrane"/>
    <property type="evidence" value="ECO:0007669"/>
    <property type="project" value="UniProtKB-SubCell"/>
</dbReference>
<dbReference type="GO" id="GO:0009425">
    <property type="term" value="C:bacterial-type flagellum basal body"/>
    <property type="evidence" value="ECO:0007669"/>
    <property type="project" value="UniProtKB-SubCell"/>
</dbReference>
<dbReference type="NCBIfam" id="TIGR02480">
    <property type="entry name" value="fliN"/>
    <property type="match status" value="1"/>
</dbReference>
<dbReference type="InterPro" id="IPR001543">
    <property type="entry name" value="FliN-like_C"/>
</dbReference>
<comment type="subcellular location">
    <subcellularLocation>
        <location evidence="7">Cell membrane</location>
        <topology evidence="7">Peripheral membrane protein</topology>
        <orientation evidence="7">Cytoplasmic side</orientation>
    </subcellularLocation>
    <subcellularLocation>
        <location evidence="7">Bacterial flagellum basal body</location>
    </subcellularLocation>
</comment>
<dbReference type="PRINTS" id="PR00956">
    <property type="entry name" value="FLGMOTORFLIN"/>
</dbReference>